<evidence type="ECO:0000256" key="1">
    <source>
        <dbReference type="ARBA" id="ARBA00022737"/>
    </source>
</evidence>
<dbReference type="Proteomes" id="UP000054196">
    <property type="component" value="Unassembled WGS sequence"/>
</dbReference>
<feature type="domain" description="Nephrocystin 3-like N-terminal" evidence="2">
    <location>
        <begin position="10"/>
        <end position="125"/>
    </location>
</feature>
<dbReference type="OrthoDB" id="163438at2759"/>
<dbReference type="EMBL" id="JH687700">
    <property type="protein sequence ID" value="EIN03253.1"/>
    <property type="molecule type" value="Genomic_DNA"/>
</dbReference>
<keyword evidence="4" id="KW-1185">Reference proteome</keyword>
<proteinExistence type="predicted"/>
<keyword evidence="1" id="KW-0677">Repeat</keyword>
<evidence type="ECO:0000313" key="4">
    <source>
        <dbReference type="Proteomes" id="UP000054196"/>
    </source>
</evidence>
<dbReference type="RefSeq" id="XP_007389518.1">
    <property type="nucleotide sequence ID" value="XM_007389456.1"/>
</dbReference>
<organism evidence="3 4">
    <name type="scientific">Punctularia strigosozonata (strain HHB-11173)</name>
    <name type="common">White-rot fungus</name>
    <dbReference type="NCBI Taxonomy" id="741275"/>
    <lineage>
        <taxon>Eukaryota</taxon>
        <taxon>Fungi</taxon>
        <taxon>Dikarya</taxon>
        <taxon>Basidiomycota</taxon>
        <taxon>Agaricomycotina</taxon>
        <taxon>Agaricomycetes</taxon>
        <taxon>Corticiales</taxon>
        <taxon>Punctulariaceae</taxon>
        <taxon>Punctularia</taxon>
    </lineage>
</organism>
<dbReference type="PANTHER" id="PTHR10039">
    <property type="entry name" value="AMELOGENIN"/>
    <property type="match status" value="1"/>
</dbReference>
<evidence type="ECO:0000259" key="2">
    <source>
        <dbReference type="Pfam" id="PF24883"/>
    </source>
</evidence>
<sequence length="561" mass="62816">MFHEIRRLGSSYCFDRSKEKLTRATPVIPTIARDLSERDPQMRYTLSNAIAQDSALITSDDLLEQFRRLIVEPADQLAISGPIVIVIDALDECDACERSSLLSVLKNEEQQKALPPNFRILVTCRPEHDIMNGLGKAACVNAKSMTDVDESTNRSDIDVYVCDRLPQSLFEAWDLPVLRTKIVDSSEGLFQWAATACRFLVDDTVELPVKQRMDILSGEAARNLDELYSQVLQSAFRSVYPQARDNFRRVMSLVLVAAEPLSVNALQHILCRNDGLDHEVLGSVLKRMGALMSGTDGTDIVVRPLHTSFRDFILDRKRSGEFSVAPGIEQHGDFARGTLQMLSERLRINMCKLETSYRLNTDYPDLEERVRKNIPSSLVYSARYWADHLEEMAYNSALLQMAERLLKDKFLFWLEVLSLLGSVSTCASALLKLKEWIPKDTAEGPETVSIIEDFLKFIRAFGVVIGSSAPHIYLSAVPFAPARSQVRQLYESKLPRTATVVCGGSSEWPTLECTMDGDDNVLCAEFSDDGKHIFFVSLGSSCCTIHIVMSALPPSPQRETS</sequence>
<dbReference type="Pfam" id="PF24883">
    <property type="entry name" value="NPHP3_N"/>
    <property type="match status" value="1"/>
</dbReference>
<dbReference type="HOGENOM" id="CLU_000288_6_0_1"/>
<dbReference type="GeneID" id="18880432"/>
<reference evidence="4" key="1">
    <citation type="journal article" date="2012" name="Science">
        <title>The Paleozoic origin of enzymatic lignin decomposition reconstructed from 31 fungal genomes.</title>
        <authorList>
            <person name="Floudas D."/>
            <person name="Binder M."/>
            <person name="Riley R."/>
            <person name="Barry K."/>
            <person name="Blanchette R.A."/>
            <person name="Henrissat B."/>
            <person name="Martinez A.T."/>
            <person name="Otillar R."/>
            <person name="Spatafora J.W."/>
            <person name="Yadav J.S."/>
            <person name="Aerts A."/>
            <person name="Benoit I."/>
            <person name="Boyd A."/>
            <person name="Carlson A."/>
            <person name="Copeland A."/>
            <person name="Coutinho P.M."/>
            <person name="de Vries R.P."/>
            <person name="Ferreira P."/>
            <person name="Findley K."/>
            <person name="Foster B."/>
            <person name="Gaskell J."/>
            <person name="Glotzer D."/>
            <person name="Gorecki P."/>
            <person name="Heitman J."/>
            <person name="Hesse C."/>
            <person name="Hori C."/>
            <person name="Igarashi K."/>
            <person name="Jurgens J.A."/>
            <person name="Kallen N."/>
            <person name="Kersten P."/>
            <person name="Kohler A."/>
            <person name="Kuees U."/>
            <person name="Kumar T.K.A."/>
            <person name="Kuo A."/>
            <person name="LaButti K."/>
            <person name="Larrondo L.F."/>
            <person name="Lindquist E."/>
            <person name="Ling A."/>
            <person name="Lombard V."/>
            <person name="Lucas S."/>
            <person name="Lundell T."/>
            <person name="Martin R."/>
            <person name="McLaughlin D.J."/>
            <person name="Morgenstern I."/>
            <person name="Morin E."/>
            <person name="Murat C."/>
            <person name="Nagy L.G."/>
            <person name="Nolan M."/>
            <person name="Ohm R.A."/>
            <person name="Patyshakuliyeva A."/>
            <person name="Rokas A."/>
            <person name="Ruiz-Duenas F.J."/>
            <person name="Sabat G."/>
            <person name="Salamov A."/>
            <person name="Samejima M."/>
            <person name="Schmutz J."/>
            <person name="Slot J.C."/>
            <person name="St John F."/>
            <person name="Stenlid J."/>
            <person name="Sun H."/>
            <person name="Sun S."/>
            <person name="Syed K."/>
            <person name="Tsang A."/>
            <person name="Wiebenga A."/>
            <person name="Young D."/>
            <person name="Pisabarro A."/>
            <person name="Eastwood D.C."/>
            <person name="Martin F."/>
            <person name="Cullen D."/>
            <person name="Grigoriev I.V."/>
            <person name="Hibbett D.S."/>
        </authorList>
    </citation>
    <scope>NUCLEOTIDE SEQUENCE [LARGE SCALE GENOMIC DNA]</scope>
    <source>
        <strain evidence="4">HHB-11173 SS5</strain>
    </source>
</reference>
<dbReference type="PANTHER" id="PTHR10039:SF17">
    <property type="entry name" value="FUNGAL STAND N-TERMINAL GOODBYE DOMAIN-CONTAINING PROTEIN-RELATED"/>
    <property type="match status" value="1"/>
</dbReference>
<dbReference type="OMA" id="HAINHEE"/>
<accession>R7RZ54</accession>
<evidence type="ECO:0000313" key="3">
    <source>
        <dbReference type="EMBL" id="EIN03253.1"/>
    </source>
</evidence>
<gene>
    <name evidence="3" type="ORF">PUNSTDRAFT_139726</name>
</gene>
<dbReference type="AlphaFoldDB" id="R7RZ54"/>
<name>R7RZ54_PUNST</name>
<dbReference type="KEGG" id="psq:PUNSTDRAFT_139726"/>
<protein>
    <recommendedName>
        <fullName evidence="2">Nephrocystin 3-like N-terminal domain-containing protein</fullName>
    </recommendedName>
</protein>
<dbReference type="InterPro" id="IPR056884">
    <property type="entry name" value="NPHP3-like_N"/>
</dbReference>